<evidence type="ECO:0000256" key="1">
    <source>
        <dbReference type="ARBA" id="ARBA00010718"/>
    </source>
</evidence>
<dbReference type="Gene3D" id="3.10.200.10">
    <property type="entry name" value="Alpha carbonic anhydrase"/>
    <property type="match status" value="1"/>
</dbReference>
<dbReference type="SUPFAM" id="SSF51069">
    <property type="entry name" value="Carbonic anhydrase"/>
    <property type="match status" value="1"/>
</dbReference>
<proteinExistence type="inferred from homology"/>
<feature type="domain" description="Alpha-carbonic anhydrase" evidence="7">
    <location>
        <begin position="50"/>
        <end position="246"/>
    </location>
</feature>
<dbReference type="EC" id="4.2.1.1" evidence="2"/>
<keyword evidence="4" id="KW-0862">Zinc</keyword>
<dbReference type="SMART" id="SM01057">
    <property type="entry name" value="Carb_anhydrase"/>
    <property type="match status" value="1"/>
</dbReference>
<dbReference type="GO" id="GO:0004089">
    <property type="term" value="F:carbonate dehydratase activity"/>
    <property type="evidence" value="ECO:0007669"/>
    <property type="project" value="UniProtKB-EC"/>
</dbReference>
<gene>
    <name evidence="8" type="ORF">CTOB1V02_LOCUS11141</name>
</gene>
<evidence type="ECO:0000256" key="6">
    <source>
        <dbReference type="ARBA" id="ARBA00048348"/>
    </source>
</evidence>
<keyword evidence="5" id="KW-0456">Lyase</keyword>
<dbReference type="OrthoDB" id="429145at2759"/>
<evidence type="ECO:0000256" key="5">
    <source>
        <dbReference type="ARBA" id="ARBA00023239"/>
    </source>
</evidence>
<dbReference type="EMBL" id="OB666031">
    <property type="protein sequence ID" value="CAD7233318.1"/>
    <property type="molecule type" value="Genomic_DNA"/>
</dbReference>
<evidence type="ECO:0000259" key="7">
    <source>
        <dbReference type="PROSITE" id="PS51144"/>
    </source>
</evidence>
<evidence type="ECO:0000256" key="3">
    <source>
        <dbReference type="ARBA" id="ARBA00022723"/>
    </source>
</evidence>
<evidence type="ECO:0000256" key="2">
    <source>
        <dbReference type="ARBA" id="ARBA00012925"/>
    </source>
</evidence>
<dbReference type="InterPro" id="IPR001148">
    <property type="entry name" value="CA_dom"/>
</dbReference>
<keyword evidence="3" id="KW-0479">Metal-binding</keyword>
<name>A0A7R8ZR59_9CRUS</name>
<dbReference type="PANTHER" id="PTHR18952">
    <property type="entry name" value="CARBONIC ANHYDRASE"/>
    <property type="match status" value="1"/>
</dbReference>
<accession>A0A7R8ZR59</accession>
<evidence type="ECO:0000256" key="4">
    <source>
        <dbReference type="ARBA" id="ARBA00022833"/>
    </source>
</evidence>
<evidence type="ECO:0000313" key="8">
    <source>
        <dbReference type="EMBL" id="CAD7233318.1"/>
    </source>
</evidence>
<dbReference type="InterPro" id="IPR036398">
    <property type="entry name" value="CA_dom_sf"/>
</dbReference>
<dbReference type="AlphaFoldDB" id="A0A7R8ZR59"/>
<feature type="non-terminal residue" evidence="8">
    <location>
        <position position="1"/>
    </location>
</feature>
<dbReference type="PROSITE" id="PS51144">
    <property type="entry name" value="ALPHA_CA_2"/>
    <property type="match status" value="1"/>
</dbReference>
<dbReference type="GO" id="GO:0008270">
    <property type="term" value="F:zinc ion binding"/>
    <property type="evidence" value="ECO:0007669"/>
    <property type="project" value="InterPro"/>
</dbReference>
<sequence>MWYRVLASLALVASSFAAAKVGFYSFMSRPAVDTTPAPVGPSAVCNPGRSLFNLFGPLRQEPVEECGVRKNRQSPIDIQSDEATLAEFGHWDFQNYNRNFETICVFNTGSTVQWVLTASHRPSVAGGGLPGRYILEHIHVHWGRVGEGGSEHTVNGERYALEFHFVHYHERFANFEDALASSELDALAVLGALVEISDSYQPNPGIENLLPDFKAVEFPGTGDILPREVYNLHDLLPNDKTKFYRY</sequence>
<reference evidence="8" key="1">
    <citation type="submission" date="2020-11" db="EMBL/GenBank/DDBJ databases">
        <authorList>
            <person name="Tran Van P."/>
        </authorList>
    </citation>
    <scope>NUCLEOTIDE SEQUENCE</scope>
</reference>
<comment type="catalytic activity">
    <reaction evidence="6">
        <text>hydrogencarbonate + H(+) = CO2 + H2O</text>
        <dbReference type="Rhea" id="RHEA:10748"/>
        <dbReference type="ChEBI" id="CHEBI:15377"/>
        <dbReference type="ChEBI" id="CHEBI:15378"/>
        <dbReference type="ChEBI" id="CHEBI:16526"/>
        <dbReference type="ChEBI" id="CHEBI:17544"/>
        <dbReference type="EC" id="4.2.1.1"/>
    </reaction>
</comment>
<organism evidence="8">
    <name type="scientific">Cyprideis torosa</name>
    <dbReference type="NCBI Taxonomy" id="163714"/>
    <lineage>
        <taxon>Eukaryota</taxon>
        <taxon>Metazoa</taxon>
        <taxon>Ecdysozoa</taxon>
        <taxon>Arthropoda</taxon>
        <taxon>Crustacea</taxon>
        <taxon>Oligostraca</taxon>
        <taxon>Ostracoda</taxon>
        <taxon>Podocopa</taxon>
        <taxon>Podocopida</taxon>
        <taxon>Cytherocopina</taxon>
        <taxon>Cytheroidea</taxon>
        <taxon>Cytherideidae</taxon>
        <taxon>Cyprideis</taxon>
    </lineage>
</organism>
<dbReference type="PANTHER" id="PTHR18952:SF265">
    <property type="entry name" value="CARBONIC ANHYDRASE"/>
    <property type="match status" value="1"/>
</dbReference>
<dbReference type="InterPro" id="IPR023561">
    <property type="entry name" value="Carbonic_anhydrase_a-class"/>
</dbReference>
<dbReference type="Pfam" id="PF00194">
    <property type="entry name" value="Carb_anhydrase"/>
    <property type="match status" value="1"/>
</dbReference>
<comment type="similarity">
    <text evidence="1">Belongs to the alpha-carbonic anhydrase family.</text>
</comment>
<dbReference type="CDD" id="cd00326">
    <property type="entry name" value="alpha_CA"/>
    <property type="match status" value="1"/>
</dbReference>
<protein>
    <recommendedName>
        <fullName evidence="2">carbonic anhydrase</fullName>
        <ecNumber evidence="2">4.2.1.1</ecNumber>
    </recommendedName>
</protein>